<sequence>MFDEFSDAALVAAIEESARTEAQAGAARLAAVAELASRRRVDAGDDERQLWVCDPWAATAAEISAAMGISAYAASKEMCIALAVRDRLPMVGALYAEGRISSRMVTAITWRTRLVAEGAPLQQIDAAIAEAVRGWGVLSGDRLDQAVDVWVERFDPAAVIRGRTAAQERDFSIGAHKDGAVTTSVWGRLSATDAELLRRRVAQLVAGVCANDPRTAGQRRSDALGVLAAGGDRLACRCGDPDCPAAAPDARAEAVSIHILADQNAVTATTDRTPSEEGTEEEPSEAEPAREPESSPAPTVPSPHPTGTAVIVGGGVVPTPLLAELIRAGAKLAPIRPPAPAPEPRYRPSTRLSAFVRMRDLTCRFPGCNRPADRGDIDHTTPYPAGTTHPANTKCLCRLHHLLKTFWIGIGGWADEQLPDGTVMWTAPTGRQYRTKPGSHLLFPDWNTATAGLPPPPTDTPPAPPRGLSMPKRRRTRAAERRAHINAERARNQAHLAHHTSPPPEPSAEEAPVGGESNCLAGLFDRPGAADHDIPPPF</sequence>
<reference evidence="3 4" key="1">
    <citation type="submission" date="2020-07" db="EMBL/GenBank/DDBJ databases">
        <title>Complete genome sequence of Mycolicibacterium litorale like strain isolated from cardiac implantable electronic device infection.</title>
        <authorList>
            <person name="Fukano H."/>
            <person name="Miyama H."/>
            <person name="Hoshino Y."/>
        </authorList>
    </citation>
    <scope>NUCLEOTIDE SEQUENCE [LARGE SCALE GENOMIC DNA]</scope>
    <source>
        <strain evidence="3 4">NIIDNTM18</strain>
    </source>
</reference>
<feature type="domain" description="HNH nuclease" evidence="2">
    <location>
        <begin position="351"/>
        <end position="402"/>
    </location>
</feature>
<evidence type="ECO:0000256" key="1">
    <source>
        <dbReference type="SAM" id="MobiDB-lite"/>
    </source>
</evidence>
<evidence type="ECO:0000313" key="4">
    <source>
        <dbReference type="Proteomes" id="UP000515734"/>
    </source>
</evidence>
<feature type="region of interest" description="Disordered" evidence="1">
    <location>
        <begin position="261"/>
        <end position="311"/>
    </location>
</feature>
<feature type="compositionally biased region" description="Pro residues" evidence="1">
    <location>
        <begin position="453"/>
        <end position="465"/>
    </location>
</feature>
<proteinExistence type="predicted"/>
<dbReference type="CDD" id="cd00085">
    <property type="entry name" value="HNHc"/>
    <property type="match status" value="1"/>
</dbReference>
<dbReference type="InterPro" id="IPR003870">
    <property type="entry name" value="DUF222"/>
</dbReference>
<dbReference type="AlphaFoldDB" id="A0A6S6NX89"/>
<organism evidence="3 4">
    <name type="scientific">Mycolicibacterium litorale</name>
    <dbReference type="NCBI Taxonomy" id="758802"/>
    <lineage>
        <taxon>Bacteria</taxon>
        <taxon>Bacillati</taxon>
        <taxon>Actinomycetota</taxon>
        <taxon>Actinomycetes</taxon>
        <taxon>Mycobacteriales</taxon>
        <taxon>Mycobacteriaceae</taxon>
        <taxon>Mycolicibacterium</taxon>
    </lineage>
</organism>
<dbReference type="Proteomes" id="UP000515734">
    <property type="component" value="Chromosome"/>
</dbReference>
<feature type="compositionally biased region" description="Basic and acidic residues" evidence="1">
    <location>
        <begin position="477"/>
        <end position="491"/>
    </location>
</feature>
<feature type="compositionally biased region" description="Basic and acidic residues" evidence="1">
    <location>
        <begin position="528"/>
        <end position="538"/>
    </location>
</feature>
<dbReference type="RefSeq" id="WP_185294776.1">
    <property type="nucleotide sequence ID" value="NZ_AP023287.1"/>
</dbReference>
<gene>
    <name evidence="3" type="ORF">NIIDNTM18_11510</name>
</gene>
<dbReference type="Pfam" id="PF02720">
    <property type="entry name" value="DUF222"/>
    <property type="match status" value="1"/>
</dbReference>
<dbReference type="SMART" id="SM00507">
    <property type="entry name" value="HNHc"/>
    <property type="match status" value="1"/>
</dbReference>
<evidence type="ECO:0000259" key="2">
    <source>
        <dbReference type="SMART" id="SM00507"/>
    </source>
</evidence>
<name>A0A6S6NX89_9MYCO</name>
<evidence type="ECO:0000313" key="3">
    <source>
        <dbReference type="EMBL" id="BCI51873.1"/>
    </source>
</evidence>
<dbReference type="InterPro" id="IPR003615">
    <property type="entry name" value="HNH_nuc"/>
</dbReference>
<feature type="region of interest" description="Disordered" evidence="1">
    <location>
        <begin position="444"/>
        <end position="538"/>
    </location>
</feature>
<dbReference type="EMBL" id="AP023287">
    <property type="protein sequence ID" value="BCI51873.1"/>
    <property type="molecule type" value="Genomic_DNA"/>
</dbReference>
<accession>A0A6S6NX89</accession>
<protein>
    <recommendedName>
        <fullName evidence="2">HNH nuclease domain-containing protein</fullName>
    </recommendedName>
</protein>